<evidence type="ECO:0000259" key="1">
    <source>
        <dbReference type="Pfam" id="PF00561"/>
    </source>
</evidence>
<dbReference type="Pfam" id="PF00561">
    <property type="entry name" value="Abhydrolase_1"/>
    <property type="match status" value="1"/>
</dbReference>
<dbReference type="PRINTS" id="PR00111">
    <property type="entry name" value="ABHYDROLASE"/>
</dbReference>
<dbReference type="OrthoDB" id="252464at2"/>
<name>A0A4D7JLH7_9BACT</name>
<evidence type="ECO:0000313" key="3">
    <source>
        <dbReference type="Proteomes" id="UP000298616"/>
    </source>
</evidence>
<keyword evidence="2" id="KW-0378">Hydrolase</keyword>
<accession>A0A4D7JLH7</accession>
<dbReference type="AlphaFoldDB" id="A0A4D7JLH7"/>
<dbReference type="SUPFAM" id="SSF53474">
    <property type="entry name" value="alpha/beta-Hydrolases"/>
    <property type="match status" value="1"/>
</dbReference>
<sequence length="260" mass="29535">MTIYHQEAGKGPAVVLLHGFCEDNSLWNGLIDTLGRDYRVLAPDLPGFGKSNPLDEKISIERVADVIKAWMDHHHLEDVHLIGHSLGGYIALAIADKYPEALSSLGLFHSTAYADTIEKKGTRDNVISFVRNNGVQKFISSFVSPLFHYSNRGELKDTIDEMVEIGKQVDQEVLIEYTEAMRDRVDRRYVLRNFKKPIMFIAGAEDSAVPRMHSENQIEDLHSDNCVMLDNTCHMGMYERKAETENFIKGFLERVEALQH</sequence>
<dbReference type="KEGG" id="fpf:DCC35_19260"/>
<dbReference type="GO" id="GO:0016787">
    <property type="term" value="F:hydrolase activity"/>
    <property type="evidence" value="ECO:0007669"/>
    <property type="project" value="UniProtKB-KW"/>
</dbReference>
<dbReference type="Proteomes" id="UP000298616">
    <property type="component" value="Chromosome"/>
</dbReference>
<proteinExistence type="predicted"/>
<dbReference type="InterPro" id="IPR050266">
    <property type="entry name" value="AB_hydrolase_sf"/>
</dbReference>
<reference evidence="2 3" key="1">
    <citation type="submission" date="2018-04" db="EMBL/GenBank/DDBJ databases">
        <title>Complete genome uncultured novel isolate.</title>
        <authorList>
            <person name="Merlino G."/>
        </authorList>
    </citation>
    <scope>NUCLEOTIDE SEQUENCE [LARGE SCALE GENOMIC DNA]</scope>
    <source>
        <strain evidence="3">R1DC9</strain>
    </source>
</reference>
<keyword evidence="3" id="KW-1185">Reference proteome</keyword>
<dbReference type="Gene3D" id="3.40.50.1820">
    <property type="entry name" value="alpha/beta hydrolase"/>
    <property type="match status" value="1"/>
</dbReference>
<evidence type="ECO:0000313" key="2">
    <source>
        <dbReference type="EMBL" id="QCK16719.1"/>
    </source>
</evidence>
<dbReference type="InterPro" id="IPR000073">
    <property type="entry name" value="AB_hydrolase_1"/>
</dbReference>
<feature type="domain" description="AB hydrolase-1" evidence="1">
    <location>
        <begin position="12"/>
        <end position="105"/>
    </location>
</feature>
<dbReference type="EMBL" id="CP028923">
    <property type="protein sequence ID" value="QCK16719.1"/>
    <property type="molecule type" value="Genomic_DNA"/>
</dbReference>
<protein>
    <submittedName>
        <fullName evidence="2">Alpha/beta hydrolase</fullName>
    </submittedName>
</protein>
<gene>
    <name evidence="2" type="ORF">DCC35_19260</name>
</gene>
<dbReference type="PANTHER" id="PTHR43798">
    <property type="entry name" value="MONOACYLGLYCEROL LIPASE"/>
    <property type="match status" value="1"/>
</dbReference>
<dbReference type="InterPro" id="IPR029058">
    <property type="entry name" value="AB_hydrolase_fold"/>
</dbReference>
<dbReference type="RefSeq" id="WP_137092311.1">
    <property type="nucleotide sequence ID" value="NZ_CP028923.1"/>
</dbReference>
<organism evidence="2 3">
    <name type="scientific">Mangrovivirga cuniculi</name>
    <dbReference type="NCBI Taxonomy" id="2715131"/>
    <lineage>
        <taxon>Bacteria</taxon>
        <taxon>Pseudomonadati</taxon>
        <taxon>Bacteroidota</taxon>
        <taxon>Cytophagia</taxon>
        <taxon>Cytophagales</taxon>
        <taxon>Mangrovivirgaceae</taxon>
        <taxon>Mangrovivirga</taxon>
    </lineage>
</organism>